<dbReference type="Gene3D" id="3.40.50.410">
    <property type="entry name" value="von Willebrand factor, type A domain"/>
    <property type="match status" value="1"/>
</dbReference>
<comment type="caution">
    <text evidence="3">The sequence shown here is derived from an EMBL/GenBank/DDBJ whole genome shotgun (WGS) entry which is preliminary data.</text>
</comment>
<name>A0A0A2AA16_PROMR</name>
<keyword evidence="1" id="KW-0812">Transmembrane</keyword>
<evidence type="ECO:0000256" key="1">
    <source>
        <dbReference type="SAM" id="Phobius"/>
    </source>
</evidence>
<dbReference type="AlphaFoldDB" id="A0A0A2AA16"/>
<evidence type="ECO:0000313" key="4">
    <source>
        <dbReference type="Proteomes" id="UP000030445"/>
    </source>
</evidence>
<proteinExistence type="predicted"/>
<dbReference type="NCBIfam" id="TIGR02532">
    <property type="entry name" value="IV_pilin_GFxxxE"/>
    <property type="match status" value="1"/>
</dbReference>
<dbReference type="Pfam" id="PF07963">
    <property type="entry name" value="N_methyl"/>
    <property type="match status" value="1"/>
</dbReference>
<reference evidence="4" key="1">
    <citation type="journal article" date="2014" name="Sci. Data">
        <title>Genomes of diverse isolates of the marine cyanobacterium Prochlorococcus.</title>
        <authorList>
            <person name="Biller S."/>
            <person name="Berube P."/>
            <person name="Thompson J."/>
            <person name="Kelly L."/>
            <person name="Roggensack S."/>
            <person name="Awad L."/>
            <person name="Roache-Johnson K."/>
            <person name="Ding H."/>
            <person name="Giovannoni S.J."/>
            <person name="Moore L.R."/>
            <person name="Chisholm S.W."/>
        </authorList>
    </citation>
    <scope>NUCLEOTIDE SEQUENCE [LARGE SCALE GENOMIC DNA]</scope>
    <source>
        <strain evidence="4">MIT 9302</strain>
    </source>
</reference>
<protein>
    <recommendedName>
        <fullName evidence="2">VWFA domain-containing protein</fullName>
    </recommendedName>
</protein>
<dbReference type="eggNOG" id="ENOG503225D">
    <property type="taxonomic scope" value="Bacteria"/>
</dbReference>
<keyword evidence="1" id="KW-0472">Membrane</keyword>
<dbReference type="InterPro" id="IPR002035">
    <property type="entry name" value="VWF_A"/>
</dbReference>
<dbReference type="EMBL" id="JNAM01000010">
    <property type="protein sequence ID" value="KGF97656.1"/>
    <property type="molecule type" value="Genomic_DNA"/>
</dbReference>
<dbReference type="SUPFAM" id="SSF53300">
    <property type="entry name" value="vWA-like"/>
    <property type="match status" value="1"/>
</dbReference>
<dbReference type="STRING" id="74545.EU96_1370"/>
<keyword evidence="1" id="KW-1133">Transmembrane helix</keyword>
<gene>
    <name evidence="3" type="ORF">EU96_1370</name>
</gene>
<feature type="domain" description="VWFA" evidence="2">
    <location>
        <begin position="284"/>
        <end position="388"/>
    </location>
</feature>
<dbReference type="Proteomes" id="UP000030445">
    <property type="component" value="Unassembled WGS sequence"/>
</dbReference>
<dbReference type="InterPro" id="IPR036465">
    <property type="entry name" value="vWFA_dom_sf"/>
</dbReference>
<organism evidence="3 4">
    <name type="scientific">Prochlorococcus marinus str. MIT 9302</name>
    <dbReference type="NCBI Taxonomy" id="74545"/>
    <lineage>
        <taxon>Bacteria</taxon>
        <taxon>Bacillati</taxon>
        <taxon>Cyanobacteriota</taxon>
        <taxon>Cyanophyceae</taxon>
        <taxon>Synechococcales</taxon>
        <taxon>Prochlorococcaceae</taxon>
        <taxon>Prochlorococcus</taxon>
    </lineage>
</organism>
<sequence>MFNYFRKRFSRRSKQKGINGFTLAELLVASTISAVVLGIAYSLVNVILTSNKNDNTNIALSTKIENALDFVVDEVKSSKNVISSWSGIPSRCVPQNKGEFVLGLTLPDQALTNDSYKNKNNVNWKKVDCPIVYTLQQDTNYKGRGGSYKLFRDGPQLDQKGFYIPTKISRTIISDRIKYQPDDVMPCDNIRGWTQRKVKGIIICTAPFNKAAEIGISAETVLQGNKYSTITKSSGGYAKIQDENLIGDIGSSFFNLSNKQQPCSTPPCCVFGTCSTTNEQTYYIDVSGSMRGCRAKGKNCLEAAKEEVMKNINKLNPGVMLQVVKFNSYSTFLWPGGSKAINPDTKAQAINFVRHLRPGGGTNPWSGLMKSIQDQNVSQIILISDGYTSSYGGCNGRYQKYADCFSQYNKQREAAGWDPVKVDSISIGLDFCRSGGWMGEISNKTNGKCSVIR</sequence>
<dbReference type="InterPro" id="IPR012902">
    <property type="entry name" value="N_methyl_site"/>
</dbReference>
<feature type="transmembrane region" description="Helical" evidence="1">
    <location>
        <begin position="21"/>
        <end position="44"/>
    </location>
</feature>
<dbReference type="RefSeq" id="WP_032526992.1">
    <property type="nucleotide sequence ID" value="NZ_CP138951.1"/>
</dbReference>
<dbReference type="OrthoDB" id="538776at2"/>
<evidence type="ECO:0000313" key="3">
    <source>
        <dbReference type="EMBL" id="KGF97656.1"/>
    </source>
</evidence>
<accession>A0A0A2AA16</accession>
<evidence type="ECO:0000259" key="2">
    <source>
        <dbReference type="Pfam" id="PF13768"/>
    </source>
</evidence>
<dbReference type="Pfam" id="PF13768">
    <property type="entry name" value="VWA_3"/>
    <property type="match status" value="1"/>
</dbReference>